<evidence type="ECO:0000256" key="1">
    <source>
        <dbReference type="SAM" id="MobiDB-lite"/>
    </source>
</evidence>
<keyword evidence="2" id="KW-0732">Signal</keyword>
<dbReference type="SUPFAM" id="SSF81901">
    <property type="entry name" value="HCP-like"/>
    <property type="match status" value="1"/>
</dbReference>
<dbReference type="SUPFAM" id="SSF110997">
    <property type="entry name" value="Sporulation related repeat"/>
    <property type="match status" value="1"/>
</dbReference>
<evidence type="ECO:0000313" key="4">
    <source>
        <dbReference type="EMBL" id="ADL55584.1"/>
    </source>
</evidence>
<feature type="signal peptide" evidence="2">
    <location>
        <begin position="1"/>
        <end position="19"/>
    </location>
</feature>
<dbReference type="GO" id="GO:0042834">
    <property type="term" value="F:peptidoglycan binding"/>
    <property type="evidence" value="ECO:0007669"/>
    <property type="project" value="InterPro"/>
</dbReference>
<proteinExistence type="predicted"/>
<dbReference type="eggNOG" id="COG0790">
    <property type="taxonomic scope" value="Bacteria"/>
</dbReference>
<dbReference type="EMBL" id="CP002159">
    <property type="protein sequence ID" value="ADL55584.1"/>
    <property type="molecule type" value="Genomic_DNA"/>
</dbReference>
<dbReference type="Pfam" id="PF08238">
    <property type="entry name" value="Sel1"/>
    <property type="match status" value="4"/>
</dbReference>
<sequence precursor="true">MIKILLFILMTQLSPMAFADFESDLTATAKTDASLRELRIRADQNDAEAQFNLSSLYFKGQQVEQDYVEAAKWMQLAAEQGHVLAAYNLAMMYSSGQGVAVDYAAAAKWYQRSAEGGFVLAQLNLGVAYANGEGVQKNDTEAVKWFRLAAEQNDAQAQFNLGVMYANGQGTAQNLIESYRLSKLAAAQGHETANQLISDLTRKMTAKQIASANKPIKKKPAVVTPEKSQQASKQSPPQQADNKATEVSEVAPVQQAAATQPVATQPAVEEAVKPVATQPAAEEAVKPVAIAAVSAQSSETANYYVQIGAFKSKKQAADFMEKTRAKQGELDKPYSLFSNEGWERIHVGPYASQSEAQQSADALKVKLGYQPKVRKHD</sequence>
<dbReference type="eggNOG" id="COG3087">
    <property type="taxonomic scope" value="Bacteria"/>
</dbReference>
<reference evidence="4 5" key="1">
    <citation type="submission" date="2010-08" db="EMBL/GenBank/DDBJ databases">
        <title>Complete sequence of Gallionella capsiferriformans ES-2.</title>
        <authorList>
            <consortium name="US DOE Joint Genome Institute"/>
            <person name="Lucas S."/>
            <person name="Copeland A."/>
            <person name="Lapidus A."/>
            <person name="Cheng J.-F."/>
            <person name="Bruce D."/>
            <person name="Goodwin L."/>
            <person name="Pitluck S."/>
            <person name="Chertkov O."/>
            <person name="Davenport K.W."/>
            <person name="Detter J.C."/>
            <person name="Han C."/>
            <person name="Tapia R."/>
            <person name="Land M."/>
            <person name="Hauser L."/>
            <person name="Chang Y.-J."/>
            <person name="Jeffries C."/>
            <person name="Kyrpides N."/>
            <person name="Ivanova N."/>
            <person name="Mikhailova N."/>
            <person name="Shelobolina E.S."/>
            <person name="Picardal F."/>
            <person name="Roden E."/>
            <person name="Emerson D."/>
            <person name="Woyke T."/>
        </authorList>
    </citation>
    <scope>NUCLEOTIDE SEQUENCE [LARGE SCALE GENOMIC DNA]</scope>
    <source>
        <strain evidence="4 5">ES-2</strain>
    </source>
</reference>
<dbReference type="Proteomes" id="UP000001235">
    <property type="component" value="Chromosome"/>
</dbReference>
<dbReference type="Gene3D" id="1.25.40.10">
    <property type="entry name" value="Tetratricopeptide repeat domain"/>
    <property type="match status" value="1"/>
</dbReference>
<evidence type="ECO:0000259" key="3">
    <source>
        <dbReference type="PROSITE" id="PS51724"/>
    </source>
</evidence>
<dbReference type="OrthoDB" id="5365194at2"/>
<feature type="compositionally biased region" description="Low complexity" evidence="1">
    <location>
        <begin position="250"/>
        <end position="265"/>
    </location>
</feature>
<organism evidence="4 5">
    <name type="scientific">Gallionella capsiferriformans (strain ES-2)</name>
    <name type="common">Gallionella ferruginea capsiferriformans (strain ES-2)</name>
    <dbReference type="NCBI Taxonomy" id="395494"/>
    <lineage>
        <taxon>Bacteria</taxon>
        <taxon>Pseudomonadati</taxon>
        <taxon>Pseudomonadota</taxon>
        <taxon>Betaproteobacteria</taxon>
        <taxon>Nitrosomonadales</taxon>
        <taxon>Gallionellaceae</taxon>
        <taxon>Gallionella</taxon>
    </lineage>
</organism>
<feature type="chain" id="PRO_5003128192" evidence="2">
    <location>
        <begin position="20"/>
        <end position="377"/>
    </location>
</feature>
<protein>
    <submittedName>
        <fullName evidence="4">Sporulation domain-containing protein</fullName>
    </submittedName>
</protein>
<dbReference type="InterPro" id="IPR050767">
    <property type="entry name" value="Sel1_AlgK"/>
</dbReference>
<dbReference type="HOGENOM" id="CLU_914512_0_0_4"/>
<dbReference type="InterPro" id="IPR007730">
    <property type="entry name" value="SPOR-like_dom"/>
</dbReference>
<dbReference type="PANTHER" id="PTHR11102:SF160">
    <property type="entry name" value="ERAD-ASSOCIATED E3 UBIQUITIN-PROTEIN LIGASE COMPONENT HRD3"/>
    <property type="match status" value="1"/>
</dbReference>
<accession>D9SGD7</accession>
<feature type="region of interest" description="Disordered" evidence="1">
    <location>
        <begin position="209"/>
        <end position="265"/>
    </location>
</feature>
<feature type="compositionally biased region" description="Low complexity" evidence="1">
    <location>
        <begin position="227"/>
        <end position="240"/>
    </location>
</feature>
<feature type="domain" description="SPOR" evidence="3">
    <location>
        <begin position="297"/>
        <end position="376"/>
    </location>
</feature>
<dbReference type="Pfam" id="PF05036">
    <property type="entry name" value="SPOR"/>
    <property type="match status" value="1"/>
</dbReference>
<dbReference type="InterPro" id="IPR011990">
    <property type="entry name" value="TPR-like_helical_dom_sf"/>
</dbReference>
<dbReference type="SMART" id="SM00671">
    <property type="entry name" value="SEL1"/>
    <property type="match status" value="4"/>
</dbReference>
<dbReference type="RefSeq" id="WP_013293523.1">
    <property type="nucleotide sequence ID" value="NC_014394.1"/>
</dbReference>
<dbReference type="InterPro" id="IPR036680">
    <property type="entry name" value="SPOR-like_sf"/>
</dbReference>
<dbReference type="KEGG" id="gca:Galf_1566"/>
<evidence type="ECO:0000313" key="5">
    <source>
        <dbReference type="Proteomes" id="UP000001235"/>
    </source>
</evidence>
<dbReference type="PANTHER" id="PTHR11102">
    <property type="entry name" value="SEL-1-LIKE PROTEIN"/>
    <property type="match status" value="1"/>
</dbReference>
<dbReference type="InterPro" id="IPR006597">
    <property type="entry name" value="Sel1-like"/>
</dbReference>
<dbReference type="PROSITE" id="PS51724">
    <property type="entry name" value="SPOR"/>
    <property type="match status" value="1"/>
</dbReference>
<dbReference type="Gene3D" id="3.30.70.1070">
    <property type="entry name" value="Sporulation related repeat"/>
    <property type="match status" value="1"/>
</dbReference>
<dbReference type="AlphaFoldDB" id="D9SGD7"/>
<name>D9SGD7_GALCS</name>
<evidence type="ECO:0000256" key="2">
    <source>
        <dbReference type="SAM" id="SignalP"/>
    </source>
</evidence>
<gene>
    <name evidence="4" type="ordered locus">Galf_1566</name>
</gene>
<keyword evidence="5" id="KW-1185">Reference proteome</keyword>
<dbReference type="STRING" id="395494.Galf_1566"/>